<organism evidence="10 11">
    <name type="scientific">Acetobacterium fimetarium</name>
    <dbReference type="NCBI Taxonomy" id="52691"/>
    <lineage>
        <taxon>Bacteria</taxon>
        <taxon>Bacillati</taxon>
        <taxon>Bacillota</taxon>
        <taxon>Clostridia</taxon>
        <taxon>Eubacteriales</taxon>
        <taxon>Eubacteriaceae</taxon>
        <taxon>Acetobacterium</taxon>
    </lineage>
</organism>
<evidence type="ECO:0000256" key="2">
    <source>
        <dbReference type="ARBA" id="ARBA00012405"/>
    </source>
</evidence>
<dbReference type="InterPro" id="IPR040165">
    <property type="entry name" value="Diminuto-like"/>
</dbReference>
<dbReference type="InterPro" id="IPR016164">
    <property type="entry name" value="FAD-linked_Oxase-like_C"/>
</dbReference>
<proteinExistence type="predicted"/>
<evidence type="ECO:0000256" key="6">
    <source>
        <dbReference type="ARBA" id="ARBA00022989"/>
    </source>
</evidence>
<dbReference type="InterPro" id="IPR036318">
    <property type="entry name" value="FAD-bd_PCMH-like_sf"/>
</dbReference>
<evidence type="ECO:0000259" key="9">
    <source>
        <dbReference type="PROSITE" id="PS51387"/>
    </source>
</evidence>
<keyword evidence="6" id="KW-1133">Transmembrane helix</keyword>
<sequence>MGTHEEKIGRIAKQLKERKSTAPLALKKKAVSHEVPKLEDKKYSDEKLDISDLDEILCIDTEKRYCIAEPGATFTKVVEATIKHGLVPVVVPELKTITIGGAVVGCSIESMSYKYGGFHDNCLEYEVMTAKGEVLTCTPDNENQRLFQMVHGTFGTLGIITRLKFRLIPAKPFVKVTYERYQSLEAYKAAIWAHFTQKDIDFMDGIIHSPAEYILSTGNFVDEAPYTHRYDWTRVYFLSTTTRKEDYLKTPDYFFRYDKGVTTVFSNSFIIRLLFGKFINSSSILKIANQFRKVIPAITNQITVDTFIPFSRMAEFMEWYEKEVNHFPLWCVPYRLGHQYEWISDEFFGRVGDELFLDIAIYGMPTEDPERYYRIIEKELFELGAIKTLISGNFYSEAEFWQIWNKKNFDLVKARTDPDNIFRGLYEKTCLASRGQGR</sequence>
<accession>A0ABR6WV50</accession>
<keyword evidence="5" id="KW-0274">FAD</keyword>
<dbReference type="InterPro" id="IPR016166">
    <property type="entry name" value="FAD-bd_PCMH"/>
</dbReference>
<reference evidence="10 11" key="1">
    <citation type="journal article" date="2020" name="mSystems">
        <title>Defining Genomic and Predicted Metabolic Features of the Acetobacterium Genus.</title>
        <authorList>
            <person name="Ross D.E."/>
            <person name="Marshall C.W."/>
            <person name="Gulliver D."/>
            <person name="May H.D."/>
            <person name="Norman R.S."/>
        </authorList>
    </citation>
    <scope>NUCLEOTIDE SEQUENCE [LARGE SCALE GENOMIC DNA]</scope>
    <source>
        <strain evidence="10 11">DSM 8238</strain>
    </source>
</reference>
<dbReference type="RefSeq" id="WP_186842303.1">
    <property type="nucleotide sequence ID" value="NZ_WJBC01000010.1"/>
</dbReference>
<comment type="caution">
    <text evidence="10">The sequence shown here is derived from an EMBL/GenBank/DDBJ whole genome shotgun (WGS) entry which is preliminary data.</text>
</comment>
<dbReference type="EMBL" id="WJBC01000010">
    <property type="protein sequence ID" value="MBC3804416.1"/>
    <property type="molecule type" value="Genomic_DNA"/>
</dbReference>
<dbReference type="Gene3D" id="3.30.465.10">
    <property type="match status" value="1"/>
</dbReference>
<evidence type="ECO:0000256" key="1">
    <source>
        <dbReference type="ARBA" id="ARBA00004167"/>
    </source>
</evidence>
<dbReference type="PANTHER" id="PTHR10801">
    <property type="entry name" value="24-DEHYDROCHOLESTEROL REDUCTASE"/>
    <property type="match status" value="1"/>
</dbReference>
<evidence type="ECO:0000256" key="3">
    <source>
        <dbReference type="ARBA" id="ARBA00022630"/>
    </source>
</evidence>
<protein>
    <recommendedName>
        <fullName evidence="2">Delta(24)-sterol reductase</fullName>
        <ecNumber evidence="2">1.3.1.72</ecNumber>
    </recommendedName>
</protein>
<keyword evidence="7" id="KW-0560">Oxidoreductase</keyword>
<dbReference type="SUPFAM" id="SSF56176">
    <property type="entry name" value="FAD-binding/transporter-associated domain-like"/>
    <property type="match status" value="1"/>
</dbReference>
<dbReference type="Proteomes" id="UP000603234">
    <property type="component" value="Unassembled WGS sequence"/>
</dbReference>
<evidence type="ECO:0000313" key="10">
    <source>
        <dbReference type="EMBL" id="MBC3804416.1"/>
    </source>
</evidence>
<dbReference type="PANTHER" id="PTHR10801:SF0">
    <property type="entry name" value="DELTA(24)-STEROL REDUCTASE"/>
    <property type="match status" value="1"/>
</dbReference>
<keyword evidence="11" id="KW-1185">Reference proteome</keyword>
<keyword evidence="3" id="KW-0285">Flavoprotein</keyword>
<keyword evidence="4" id="KW-0812">Transmembrane</keyword>
<dbReference type="EC" id="1.3.1.72" evidence="2"/>
<name>A0ABR6WV50_9FIRM</name>
<dbReference type="InterPro" id="IPR006094">
    <property type="entry name" value="Oxid_FAD_bind_N"/>
</dbReference>
<gene>
    <name evidence="10" type="ORF">GH808_08225</name>
</gene>
<evidence type="ECO:0000256" key="7">
    <source>
        <dbReference type="ARBA" id="ARBA00023002"/>
    </source>
</evidence>
<dbReference type="PROSITE" id="PS51387">
    <property type="entry name" value="FAD_PCMH"/>
    <property type="match status" value="1"/>
</dbReference>
<comment type="subcellular location">
    <subcellularLocation>
        <location evidence="1">Membrane</location>
        <topology evidence="1">Single-pass membrane protein</topology>
    </subcellularLocation>
</comment>
<feature type="domain" description="FAD-binding PCMH-type" evidence="9">
    <location>
        <begin position="1"/>
        <end position="170"/>
    </location>
</feature>
<keyword evidence="8" id="KW-0472">Membrane</keyword>
<evidence type="ECO:0000256" key="5">
    <source>
        <dbReference type="ARBA" id="ARBA00022827"/>
    </source>
</evidence>
<evidence type="ECO:0000256" key="8">
    <source>
        <dbReference type="ARBA" id="ARBA00023136"/>
    </source>
</evidence>
<dbReference type="SUPFAM" id="SSF55103">
    <property type="entry name" value="FAD-linked oxidases, C-terminal domain"/>
    <property type="match status" value="1"/>
</dbReference>
<evidence type="ECO:0000256" key="4">
    <source>
        <dbReference type="ARBA" id="ARBA00022692"/>
    </source>
</evidence>
<dbReference type="InterPro" id="IPR016169">
    <property type="entry name" value="FAD-bd_PCMH_sub2"/>
</dbReference>
<dbReference type="Pfam" id="PF01565">
    <property type="entry name" value="FAD_binding_4"/>
    <property type="match status" value="1"/>
</dbReference>
<evidence type="ECO:0000313" key="11">
    <source>
        <dbReference type="Proteomes" id="UP000603234"/>
    </source>
</evidence>